<dbReference type="Gene3D" id="3.40.50.1820">
    <property type="entry name" value="alpha/beta hydrolase"/>
    <property type="match status" value="1"/>
</dbReference>
<dbReference type="SUPFAM" id="SSF53474">
    <property type="entry name" value="alpha/beta-Hydrolases"/>
    <property type="match status" value="1"/>
</dbReference>
<evidence type="ECO:0000256" key="8">
    <source>
        <dbReference type="ARBA" id="ARBA00032829"/>
    </source>
</evidence>
<dbReference type="Proteomes" id="UP000245884">
    <property type="component" value="Unassembled WGS sequence"/>
</dbReference>
<dbReference type="GO" id="GO:0004252">
    <property type="term" value="F:serine-type endopeptidase activity"/>
    <property type="evidence" value="ECO:0007669"/>
    <property type="project" value="TreeGrafter"/>
</dbReference>
<proteinExistence type="inferred from homology"/>
<dbReference type="InterPro" id="IPR001375">
    <property type="entry name" value="Peptidase_S9_cat"/>
</dbReference>
<dbReference type="GO" id="GO:0006508">
    <property type="term" value="P:proteolysis"/>
    <property type="evidence" value="ECO:0007669"/>
    <property type="project" value="InterPro"/>
</dbReference>
<dbReference type="Pfam" id="PF00326">
    <property type="entry name" value="Peptidase_S9"/>
    <property type="match status" value="1"/>
</dbReference>
<name>A0A316USR2_9BASI</name>
<evidence type="ECO:0000256" key="4">
    <source>
        <dbReference type="ARBA" id="ARBA00011881"/>
    </source>
</evidence>
<keyword evidence="6" id="KW-0963">Cytoplasm</keyword>
<dbReference type="RefSeq" id="XP_025362939.1">
    <property type="nucleotide sequence ID" value="XM_025509114.1"/>
</dbReference>
<accession>A0A316USR2</accession>
<evidence type="ECO:0000256" key="6">
    <source>
        <dbReference type="ARBA" id="ARBA00022490"/>
    </source>
</evidence>
<dbReference type="InterPro" id="IPR045550">
    <property type="entry name" value="AARE_N"/>
</dbReference>
<comment type="subcellular location">
    <subcellularLocation>
        <location evidence="2">Cytoplasm</location>
    </subcellularLocation>
</comment>
<dbReference type="GeneID" id="37030937"/>
<dbReference type="OrthoDB" id="43744at2759"/>
<evidence type="ECO:0000256" key="7">
    <source>
        <dbReference type="ARBA" id="ARBA00022801"/>
    </source>
</evidence>
<evidence type="ECO:0000313" key="13">
    <source>
        <dbReference type="Proteomes" id="UP000245884"/>
    </source>
</evidence>
<dbReference type="InterPro" id="IPR029058">
    <property type="entry name" value="AB_hydrolase_fold"/>
</dbReference>
<evidence type="ECO:0000256" key="5">
    <source>
        <dbReference type="ARBA" id="ARBA00012917"/>
    </source>
</evidence>
<protein>
    <recommendedName>
        <fullName evidence="5">acylaminoacyl-peptidase</fullName>
        <ecNumber evidence="5">3.4.19.1</ecNumber>
    </recommendedName>
    <alternativeName>
        <fullName evidence="8">Dipeptidyl-peptidase V</fullName>
    </alternativeName>
</protein>
<evidence type="ECO:0000259" key="11">
    <source>
        <dbReference type="Pfam" id="PF19283"/>
    </source>
</evidence>
<dbReference type="AlphaFoldDB" id="A0A316USR2"/>
<evidence type="ECO:0000256" key="1">
    <source>
        <dbReference type="ARBA" id="ARBA00000721"/>
    </source>
</evidence>
<reference evidence="12 13" key="1">
    <citation type="journal article" date="2018" name="Mol. Biol. Evol.">
        <title>Broad Genomic Sampling Reveals a Smut Pathogenic Ancestry of the Fungal Clade Ustilaginomycotina.</title>
        <authorList>
            <person name="Kijpornyongpan T."/>
            <person name="Mondo S.J."/>
            <person name="Barry K."/>
            <person name="Sandor L."/>
            <person name="Lee J."/>
            <person name="Lipzen A."/>
            <person name="Pangilinan J."/>
            <person name="LaButti K."/>
            <person name="Hainaut M."/>
            <person name="Henrissat B."/>
            <person name="Grigoriev I.V."/>
            <person name="Spatafora J.W."/>
            <person name="Aime M.C."/>
        </authorList>
    </citation>
    <scope>NUCLEOTIDE SEQUENCE [LARGE SCALE GENOMIC DNA]</scope>
    <source>
        <strain evidence="12 13">MCA 5214</strain>
    </source>
</reference>
<comment type="subunit">
    <text evidence="4">Homotetramer.</text>
</comment>
<evidence type="ECO:0000256" key="3">
    <source>
        <dbReference type="ARBA" id="ARBA00010040"/>
    </source>
</evidence>
<sequence length="756" mass="81166">MLSLREVEALYERLAELPVISGAELLRHAKQARIHLNVADHARLEKAKQVLQVPLSRDGDAEVPGPVAVDGGVKLDWAVLGNNKYRVTLKEASGEGAKGGKGQRFVEVWWGAQRIHYVDVGSAHGSFAADATFSTSSASLDPTTGRLSILYQAGAKHPRDEDSPSSSSSARSPLDRFRYQAPVGEKYARDFQPRLFLLRVGGSLPAHLQELRTTKPDRFLAQGVLTSDGKWVAATAYDAMADGRRLGQVYCTNRPSSIRAFPVPGDVKGNEKESQHLSARAKVTAATVVTMQESKMRQLSTPGRAARSPRAVPSSKRSQVIWLETPEGGPHNSSSAICTAMLADDSDGEVQEIIPLDYKDSHDADSGLWIDQLPREPFITSDKGEDEMLFGLTTISGSKRIVRTFSLDGKARCVYGLDGGQSGMHSWAFLAASEGGFLLLRSSLISLPEVLYIPAGSDEQPRPLWQVTLPPSSPDVEQLSQANLQILRIPGTEQALPSDGPIEAILLRPSGSTSSPSPCILLPHGGPHGTTTTDFAPGAAALCLAGYSILAPNYHGSLGRSPAFNSSLIGRAGTLDIEDCMATLEYAITKGYAAKDSIYLSGGSHGGFIAGHLAGREPASWKAVAMRNPVTHIGEQFVETDIKDWTLAETGHPFSFQSPPPYLTPDLYAALDSVSPLQYHGAITAPTLLLLGDSDQRVPPSQGLALYHAMKGKGKEVGLCWFEGADHALDTVEAAKGAWLGVWEWFEGARRGSKVD</sequence>
<feature type="region of interest" description="Disordered" evidence="9">
    <location>
        <begin position="294"/>
        <end position="317"/>
    </location>
</feature>
<dbReference type="EC" id="3.4.19.1" evidence="5"/>
<keyword evidence="7 12" id="KW-0378">Hydrolase</keyword>
<gene>
    <name evidence="12" type="ORF">BDZ90DRAFT_278702</name>
</gene>
<dbReference type="STRING" id="1569628.A0A316USR2"/>
<comment type="catalytic activity">
    <reaction evidence="1">
        <text>Cleavage of an N-acetyl or N-formyl amino acid from the N-terminus of a polypeptide.</text>
        <dbReference type="EC" id="3.4.19.1"/>
    </reaction>
</comment>
<dbReference type="PANTHER" id="PTHR42776:SF4">
    <property type="entry name" value="ACYLAMINO-ACID-RELEASING ENZYME"/>
    <property type="match status" value="1"/>
</dbReference>
<feature type="domain" description="Acylamino-acid-releasing enzyme N-terminal" evidence="11">
    <location>
        <begin position="179"/>
        <end position="466"/>
    </location>
</feature>
<evidence type="ECO:0000259" key="10">
    <source>
        <dbReference type="Pfam" id="PF00326"/>
    </source>
</evidence>
<comment type="similarity">
    <text evidence="3">Belongs to the peptidase S9C family.</text>
</comment>
<dbReference type="PANTHER" id="PTHR42776">
    <property type="entry name" value="SERINE PEPTIDASE S9 FAMILY MEMBER"/>
    <property type="match status" value="1"/>
</dbReference>
<feature type="region of interest" description="Disordered" evidence="9">
    <location>
        <begin position="154"/>
        <end position="175"/>
    </location>
</feature>
<dbReference type="Pfam" id="PF19283">
    <property type="entry name" value="APEH_N"/>
    <property type="match status" value="1"/>
</dbReference>
<organism evidence="12 13">
    <name type="scientific">Jaminaea rosea</name>
    <dbReference type="NCBI Taxonomy" id="1569628"/>
    <lineage>
        <taxon>Eukaryota</taxon>
        <taxon>Fungi</taxon>
        <taxon>Dikarya</taxon>
        <taxon>Basidiomycota</taxon>
        <taxon>Ustilaginomycotina</taxon>
        <taxon>Exobasidiomycetes</taxon>
        <taxon>Microstromatales</taxon>
        <taxon>Microstromatales incertae sedis</taxon>
        <taxon>Jaminaea</taxon>
    </lineage>
</organism>
<keyword evidence="13" id="KW-1185">Reference proteome</keyword>
<evidence type="ECO:0000313" key="12">
    <source>
        <dbReference type="EMBL" id="PWN28327.1"/>
    </source>
</evidence>
<evidence type="ECO:0000256" key="9">
    <source>
        <dbReference type="SAM" id="MobiDB-lite"/>
    </source>
</evidence>
<evidence type="ECO:0000256" key="2">
    <source>
        <dbReference type="ARBA" id="ARBA00004496"/>
    </source>
</evidence>
<feature type="domain" description="Peptidase S9 prolyl oligopeptidase catalytic" evidence="10">
    <location>
        <begin position="541"/>
        <end position="747"/>
    </location>
</feature>
<dbReference type="EMBL" id="KZ819665">
    <property type="protein sequence ID" value="PWN28327.1"/>
    <property type="molecule type" value="Genomic_DNA"/>
</dbReference>